<reference evidence="1 2" key="1">
    <citation type="submission" date="2014-11" db="EMBL/GenBank/DDBJ databases">
        <authorList>
            <person name="Wibberg Daniel"/>
        </authorList>
    </citation>
    <scope>NUCLEOTIDE SEQUENCE [LARGE SCALE GENOMIC DNA]</scope>
    <source>
        <strain evidence="1">Rhizoctonia solani AG1-IB 7/3/14</strain>
    </source>
</reference>
<dbReference type="Proteomes" id="UP000059188">
    <property type="component" value="Unassembled WGS sequence"/>
</dbReference>
<name>A0A0B7F5J2_THACB</name>
<proteinExistence type="predicted"/>
<sequence>MSRIQILAERSGNEEEIVAGIVGIVEDVLGVVIHASDIGEYEQSARFLYIKENGIIQIDTKMWKNLPLLQDHTPAAACGLLKSLW</sequence>
<organism evidence="1 2">
    <name type="scientific">Thanatephorus cucumeris (strain AG1-IB / isolate 7/3/14)</name>
    <name type="common">Lettuce bottom rot fungus</name>
    <name type="synonym">Rhizoctonia solani</name>
    <dbReference type="NCBI Taxonomy" id="1108050"/>
    <lineage>
        <taxon>Eukaryota</taxon>
        <taxon>Fungi</taxon>
        <taxon>Dikarya</taxon>
        <taxon>Basidiomycota</taxon>
        <taxon>Agaricomycotina</taxon>
        <taxon>Agaricomycetes</taxon>
        <taxon>Cantharellales</taxon>
        <taxon>Ceratobasidiaceae</taxon>
        <taxon>Rhizoctonia</taxon>
        <taxon>Rhizoctonia solani AG-1</taxon>
    </lineage>
</organism>
<dbReference type="AlphaFoldDB" id="A0A0B7F5J2"/>
<gene>
    <name evidence="1" type="ORF">RSOLAG1IB_11155</name>
</gene>
<evidence type="ECO:0000313" key="1">
    <source>
        <dbReference type="EMBL" id="CEL52810.1"/>
    </source>
</evidence>
<dbReference type="EMBL" id="LN679203">
    <property type="protein sequence ID" value="CEL52810.1"/>
    <property type="molecule type" value="Genomic_DNA"/>
</dbReference>
<keyword evidence="2" id="KW-1185">Reference proteome</keyword>
<protein>
    <submittedName>
        <fullName evidence="1">Uncharacterized protein</fullName>
    </submittedName>
</protein>
<evidence type="ECO:0000313" key="2">
    <source>
        <dbReference type="Proteomes" id="UP000059188"/>
    </source>
</evidence>
<accession>A0A0B7F5J2</accession>